<organism evidence="1 2">
    <name type="scientific">Lepagella muris</name>
    <dbReference type="NCBI Taxonomy" id="3032870"/>
    <lineage>
        <taxon>Bacteria</taxon>
        <taxon>Pseudomonadati</taxon>
        <taxon>Bacteroidota</taxon>
        <taxon>Bacteroidia</taxon>
        <taxon>Bacteroidales</taxon>
        <taxon>Muribaculaceae</taxon>
        <taxon>Lepagella</taxon>
    </lineage>
</organism>
<name>A0AC61RDN3_9BACT</name>
<evidence type="ECO:0000313" key="1">
    <source>
        <dbReference type="EMBL" id="TGY77030.1"/>
    </source>
</evidence>
<sequence>MKIEMTKYVSPLTWIIRIVVGGVFIFSGFAKGIDPYGTLYKVEDYLSVLSLSVWPNLVLVGVFGLCALEFLAGVFLLTGCFRRSSVIIAGGIMAFMLPLTLWIAVSNPVADCGCFGDAFLLSNWATFWKNVGLSVGLIWLWRYNRKIICLITPALQWICIVGSCIFIVTIELFGYMVQPLIDFRPYKIGERIVDSEESFEEGPQYLFVYEKDGIRKKFKETDSLPEENDGWIFVDREEILSEGGKNDKGQDEGKSFRAWSKNGEDDETDEAVVADGNELIVMIPELGAVSPATTWKLNSLYEWSQQNDITMVGIVSGSSLEISTWEDLSMASYPIFTADDTHIKEVVRGNPGIVYLIDGVIQWKMTLNAINIDDFLSPDTSYEAENFSFDNKSILRNCVSVYLIFIGLLITLSLTPQLRNLYINKGRKKKCGSEQDGKGLINDSGD</sequence>
<keyword evidence="2" id="KW-1185">Reference proteome</keyword>
<reference evidence="1" key="1">
    <citation type="submission" date="2019-04" db="EMBL/GenBank/DDBJ databases">
        <title>Microbes associate with the intestines of laboratory mice.</title>
        <authorList>
            <person name="Navarre W."/>
            <person name="Wong E."/>
            <person name="Huang K."/>
            <person name="Tropini C."/>
            <person name="Ng K."/>
            <person name="Yu B."/>
        </authorList>
    </citation>
    <scope>NUCLEOTIDE SEQUENCE</scope>
    <source>
        <strain evidence="1">NM04_E33</strain>
    </source>
</reference>
<dbReference type="EMBL" id="SRYB01000031">
    <property type="protein sequence ID" value="TGY77030.1"/>
    <property type="molecule type" value="Genomic_DNA"/>
</dbReference>
<proteinExistence type="predicted"/>
<comment type="caution">
    <text evidence="1">The sequence shown here is derived from an EMBL/GenBank/DDBJ whole genome shotgun (WGS) entry which is preliminary data.</text>
</comment>
<accession>A0AC61RDN3</accession>
<evidence type="ECO:0000313" key="2">
    <source>
        <dbReference type="Proteomes" id="UP000306319"/>
    </source>
</evidence>
<protein>
    <submittedName>
        <fullName evidence="1">DoxX family protein</fullName>
    </submittedName>
</protein>
<dbReference type="Proteomes" id="UP000306319">
    <property type="component" value="Unassembled WGS sequence"/>
</dbReference>
<gene>
    <name evidence="1" type="ORF">E5331_16130</name>
</gene>